<dbReference type="InterPro" id="IPR056884">
    <property type="entry name" value="NPHP3-like_N"/>
</dbReference>
<dbReference type="SUPFAM" id="SSF52540">
    <property type="entry name" value="P-loop containing nucleoside triphosphate hydrolases"/>
    <property type="match status" value="1"/>
</dbReference>
<feature type="region of interest" description="Disordered" evidence="2">
    <location>
        <begin position="1"/>
        <end position="24"/>
    </location>
</feature>
<evidence type="ECO:0000256" key="1">
    <source>
        <dbReference type="ARBA" id="ARBA00022737"/>
    </source>
</evidence>
<dbReference type="Proteomes" id="UP001345013">
    <property type="component" value="Unassembled WGS sequence"/>
</dbReference>
<dbReference type="InterPro" id="IPR027417">
    <property type="entry name" value="P-loop_NTPase"/>
</dbReference>
<name>A0ABR0K1Q9_9EURO</name>
<protein>
    <recommendedName>
        <fullName evidence="3">Nephrocystin 3-like N-terminal domain-containing protein</fullName>
    </recommendedName>
</protein>
<keyword evidence="1" id="KW-0677">Repeat</keyword>
<dbReference type="Pfam" id="PF24883">
    <property type="entry name" value="NPHP3_N"/>
    <property type="match status" value="1"/>
</dbReference>
<evidence type="ECO:0000256" key="2">
    <source>
        <dbReference type="SAM" id="MobiDB-lite"/>
    </source>
</evidence>
<feature type="domain" description="Nephrocystin 3-like N-terminal" evidence="3">
    <location>
        <begin position="133"/>
        <end position="303"/>
    </location>
</feature>
<dbReference type="Gene3D" id="3.40.50.300">
    <property type="entry name" value="P-loop containing nucleotide triphosphate hydrolases"/>
    <property type="match status" value="1"/>
</dbReference>
<gene>
    <name evidence="4" type="ORF">LTR24_008512</name>
</gene>
<dbReference type="PANTHER" id="PTHR10039:SF5">
    <property type="entry name" value="NACHT DOMAIN-CONTAINING PROTEIN"/>
    <property type="match status" value="1"/>
</dbReference>
<sequence>MNDIDPSVSRPPYTLPNQASAEQHSRYYGYDVNTTSDQAGIGQQPRDYYSNVVHGGNVQFGDRYYFAEERDPEQQRLDRLLETLNFPELNLRANQISDSYPETFEWLLSEGLPNPVSSFEQYDEPIRAASANLISWLRSRDPVYWIDGKPGSGKSTLMKFLATHETTPHLLMSTQPAGAPNVAILTHYFWLSGSELQRSLKGCLATLLHQLYRAHSQLVLYLIRQNDKVRNILGNKRCLIDWSTKDLKYVFLEAMKMMISLAFPCCIFVDGIDEFDKDGDIDEFLTIIEQLRDQGVKMCLSSRPEPYIQGYLSCYPKLRLQAVTNRDVATLALGQLTEALARIRAVGMDEWSLHELAQKVVDKAEGVFLWACLAVKSLRNGLRNGDSMTALERRLQQLPLGIKDLYHQMWSGVPCEDQLIYRDEAPVFLAMAEHLPMSLLRFTVAMDDELQERILGHEKLTRDFFREIINACMLMERRLHSRTAGLLSCTRRGEPEQPLSKHWCLLPPTFVSVAGQAEETEAASSAETSPLRTARCSCGRRHEKMCPFVPKLPLTQFLTLCHHGEEPPARFEPLRYVHDSTVALLHRSAADFIFAKDGEIARIDTSSREEALRRACASVPAVRMLGCACQDIYHELNKYLDLDASDNKSSELFRPWVKLYTQPRSVQTKYSCTHGFCHTEYMHRPGNRVDCPDFLGLAAFSGGYRIVIDALQDTPGRVSSYYRGYLVICAARGLSRRSAHPCSRLNVHVKLINWLVVSEANLLTPHVIDVRQGWDRMVVARPPIVECWLSIFRLISECLWTSEGTLSSKLKSTTSAAIAQQDSPRFRQWRLEKVTFVSAQEEPLCEVGKGDLSVAETISLLDAIVGVAAHNTAADLATVIKDVLKRFSDQTLKPRSLKSVLADHGRRCGLTDYPGQHRSYTVPPDLYLELDEQTWYEQGELRESLRWWEE</sequence>
<evidence type="ECO:0000313" key="5">
    <source>
        <dbReference type="Proteomes" id="UP001345013"/>
    </source>
</evidence>
<evidence type="ECO:0000313" key="4">
    <source>
        <dbReference type="EMBL" id="KAK5080521.1"/>
    </source>
</evidence>
<dbReference type="PANTHER" id="PTHR10039">
    <property type="entry name" value="AMELOGENIN"/>
    <property type="match status" value="1"/>
</dbReference>
<accession>A0ABR0K1Q9</accession>
<keyword evidence="5" id="KW-1185">Reference proteome</keyword>
<comment type="caution">
    <text evidence="4">The sequence shown here is derived from an EMBL/GenBank/DDBJ whole genome shotgun (WGS) entry which is preliminary data.</text>
</comment>
<organism evidence="4 5">
    <name type="scientific">Lithohypha guttulata</name>
    <dbReference type="NCBI Taxonomy" id="1690604"/>
    <lineage>
        <taxon>Eukaryota</taxon>
        <taxon>Fungi</taxon>
        <taxon>Dikarya</taxon>
        <taxon>Ascomycota</taxon>
        <taxon>Pezizomycotina</taxon>
        <taxon>Eurotiomycetes</taxon>
        <taxon>Chaetothyriomycetidae</taxon>
        <taxon>Chaetothyriales</taxon>
        <taxon>Trichomeriaceae</taxon>
        <taxon>Lithohypha</taxon>
    </lineage>
</organism>
<proteinExistence type="predicted"/>
<reference evidence="4 5" key="1">
    <citation type="submission" date="2023-08" db="EMBL/GenBank/DDBJ databases">
        <title>Black Yeasts Isolated from many extreme environments.</title>
        <authorList>
            <person name="Coleine C."/>
            <person name="Stajich J.E."/>
            <person name="Selbmann L."/>
        </authorList>
    </citation>
    <scope>NUCLEOTIDE SEQUENCE [LARGE SCALE GENOMIC DNA]</scope>
    <source>
        <strain evidence="4 5">CCFEE 5885</strain>
    </source>
</reference>
<evidence type="ECO:0000259" key="3">
    <source>
        <dbReference type="Pfam" id="PF24883"/>
    </source>
</evidence>
<dbReference type="EMBL" id="JAVRRG010000149">
    <property type="protein sequence ID" value="KAK5080521.1"/>
    <property type="molecule type" value="Genomic_DNA"/>
</dbReference>